<dbReference type="EMBL" id="ML770190">
    <property type="protein sequence ID" value="KAE9384221.1"/>
    <property type="molecule type" value="Genomic_DNA"/>
</dbReference>
<keyword evidence="2" id="KW-1185">Reference proteome</keyword>
<feature type="non-terminal residue" evidence="1">
    <location>
        <position position="60"/>
    </location>
</feature>
<feature type="non-terminal residue" evidence="1">
    <location>
        <position position="1"/>
    </location>
</feature>
<proteinExistence type="predicted"/>
<evidence type="ECO:0000313" key="2">
    <source>
        <dbReference type="Proteomes" id="UP000799118"/>
    </source>
</evidence>
<evidence type="ECO:0000313" key="1">
    <source>
        <dbReference type="EMBL" id="KAE9384221.1"/>
    </source>
</evidence>
<accession>A0A6A4GFK5</accession>
<dbReference type="Proteomes" id="UP000799118">
    <property type="component" value="Unassembled WGS sequence"/>
</dbReference>
<name>A0A6A4GFK5_9AGAR</name>
<gene>
    <name evidence="1" type="ORF">BT96DRAFT_764857</name>
</gene>
<reference evidence="1" key="1">
    <citation type="journal article" date="2019" name="Environ. Microbiol.">
        <title>Fungal ecological strategies reflected in gene transcription - a case study of two litter decomposers.</title>
        <authorList>
            <person name="Barbi F."/>
            <person name="Kohler A."/>
            <person name="Barry K."/>
            <person name="Baskaran P."/>
            <person name="Daum C."/>
            <person name="Fauchery L."/>
            <person name="Ihrmark K."/>
            <person name="Kuo A."/>
            <person name="LaButti K."/>
            <person name="Lipzen A."/>
            <person name="Morin E."/>
            <person name="Grigoriev I.V."/>
            <person name="Henrissat B."/>
            <person name="Lindahl B."/>
            <person name="Martin F."/>
        </authorList>
    </citation>
    <scope>NUCLEOTIDE SEQUENCE</scope>
    <source>
        <strain evidence="1">JB14</strain>
    </source>
</reference>
<organism evidence="1 2">
    <name type="scientific">Gymnopus androsaceus JB14</name>
    <dbReference type="NCBI Taxonomy" id="1447944"/>
    <lineage>
        <taxon>Eukaryota</taxon>
        <taxon>Fungi</taxon>
        <taxon>Dikarya</taxon>
        <taxon>Basidiomycota</taxon>
        <taxon>Agaricomycotina</taxon>
        <taxon>Agaricomycetes</taxon>
        <taxon>Agaricomycetidae</taxon>
        <taxon>Agaricales</taxon>
        <taxon>Marasmiineae</taxon>
        <taxon>Omphalotaceae</taxon>
        <taxon>Gymnopus</taxon>
    </lineage>
</organism>
<sequence>DSLIHHVYSQVQPDAQFAPPAEYFLDRAILAPRNADVSTTNMDVLSRFPGEEYIYYSHDK</sequence>
<dbReference type="AlphaFoldDB" id="A0A6A4GFK5"/>
<protein>
    <submittedName>
        <fullName evidence="1">Uncharacterized protein</fullName>
    </submittedName>
</protein>
<dbReference type="OrthoDB" id="2641892at2759"/>